<reference evidence="3" key="1">
    <citation type="submission" date="2013-12" db="EMBL/GenBank/DDBJ databases">
        <authorList>
            <person name="Genoscope - CEA"/>
        </authorList>
    </citation>
    <scope>NUCLEOTIDE SEQUENCE</scope>
    <source>
        <strain evidence="3">CBS 1993</strain>
    </source>
</reference>
<dbReference type="RefSeq" id="XP_022460447.1">
    <property type="nucleotide sequence ID" value="XM_022601175.1"/>
</dbReference>
<name>W6MTD2_9ASCO</name>
<protein>
    <submittedName>
        <fullName evidence="3">Uncharacterized protein</fullName>
    </submittedName>
</protein>
<reference evidence="3" key="2">
    <citation type="submission" date="2014-02" db="EMBL/GenBank/DDBJ databases">
        <title>Complete DNA sequence of /Kuraishia capsulata/ illustrates novel genomic features among budding yeasts (/Saccharomycotina/).</title>
        <authorList>
            <person name="Morales L."/>
            <person name="Noel B."/>
            <person name="Porcel B."/>
            <person name="Marcet-Houben M."/>
            <person name="Hullo M-F."/>
            <person name="Sacerdot C."/>
            <person name="Tekaia F."/>
            <person name="Leh-Louis V."/>
            <person name="Despons L."/>
            <person name="Khanna V."/>
            <person name="Aury J-M."/>
            <person name="Barbe V."/>
            <person name="Couloux A."/>
            <person name="Labadie K."/>
            <person name="Pelletier E."/>
            <person name="Souciet J-L."/>
            <person name="Boekhout T."/>
            <person name="Gabaldon T."/>
            <person name="Wincker P."/>
            <person name="Dujon B."/>
        </authorList>
    </citation>
    <scope>NUCLEOTIDE SEQUENCE</scope>
    <source>
        <strain evidence="3">CBS 1993</strain>
    </source>
</reference>
<evidence type="ECO:0000313" key="4">
    <source>
        <dbReference type="Proteomes" id="UP000019384"/>
    </source>
</evidence>
<evidence type="ECO:0000256" key="1">
    <source>
        <dbReference type="SAM" id="MobiDB-lite"/>
    </source>
</evidence>
<feature type="transmembrane region" description="Helical" evidence="2">
    <location>
        <begin position="33"/>
        <end position="51"/>
    </location>
</feature>
<feature type="region of interest" description="Disordered" evidence="1">
    <location>
        <begin position="206"/>
        <end position="234"/>
    </location>
</feature>
<keyword evidence="2" id="KW-1133">Transmembrane helix</keyword>
<proteinExistence type="predicted"/>
<dbReference type="GeneID" id="34521835"/>
<evidence type="ECO:0000256" key="2">
    <source>
        <dbReference type="SAM" id="Phobius"/>
    </source>
</evidence>
<sequence>MELLAPLWFAVSSIAWLLSFLHFLFLQPAITSIAVLSHGLMMPVKTTMRIFGFTPVSFDGDSWDLIKALYLFINVSIIFGIVLGLFAGLLMVATRLVLNFKNIPLIPVRKTVYAILDAVGVISIVKVVVRWFHDEEKKVEHGVQKFGLESFIIERRSQISVPGPMPAKSSTKMMDNEDVIYEDDDGYSYRYDDTVLSVPETLFTKISEDTQATSDDMDEKSSLGGIPEEDEDES</sequence>
<evidence type="ECO:0000313" key="3">
    <source>
        <dbReference type="EMBL" id="CDK28457.1"/>
    </source>
</evidence>
<gene>
    <name evidence="3" type="ORF">KUCA_T00004440001</name>
</gene>
<dbReference type="Proteomes" id="UP000019384">
    <property type="component" value="Unassembled WGS sequence"/>
</dbReference>
<feature type="transmembrane region" description="Helical" evidence="2">
    <location>
        <begin position="71"/>
        <end position="92"/>
    </location>
</feature>
<dbReference type="EMBL" id="HG793129">
    <property type="protein sequence ID" value="CDK28457.1"/>
    <property type="molecule type" value="Genomic_DNA"/>
</dbReference>
<keyword evidence="2" id="KW-0472">Membrane</keyword>
<accession>W6MTD2</accession>
<feature type="transmembrane region" description="Helical" evidence="2">
    <location>
        <begin position="112"/>
        <end position="132"/>
    </location>
</feature>
<feature type="transmembrane region" description="Helical" evidence="2">
    <location>
        <begin position="6"/>
        <end position="26"/>
    </location>
</feature>
<organism evidence="3 4">
    <name type="scientific">Kuraishia capsulata CBS 1993</name>
    <dbReference type="NCBI Taxonomy" id="1382522"/>
    <lineage>
        <taxon>Eukaryota</taxon>
        <taxon>Fungi</taxon>
        <taxon>Dikarya</taxon>
        <taxon>Ascomycota</taxon>
        <taxon>Saccharomycotina</taxon>
        <taxon>Pichiomycetes</taxon>
        <taxon>Pichiales</taxon>
        <taxon>Pichiaceae</taxon>
        <taxon>Kuraishia</taxon>
    </lineage>
</organism>
<dbReference type="AlphaFoldDB" id="W6MTD2"/>
<keyword evidence="2" id="KW-0812">Transmembrane</keyword>
<dbReference type="HOGENOM" id="CLU_1185172_0_0_1"/>
<keyword evidence="4" id="KW-1185">Reference proteome</keyword>